<dbReference type="GeneID" id="87869781"/>
<keyword evidence="2" id="KW-1185">Reference proteome</keyword>
<gene>
    <name evidence="1" type="ORF">B0T23DRAFT_129127</name>
</gene>
<evidence type="ECO:0000313" key="1">
    <source>
        <dbReference type="EMBL" id="KAK3495219.1"/>
    </source>
</evidence>
<evidence type="ECO:0000313" key="2">
    <source>
        <dbReference type="Proteomes" id="UP001285908"/>
    </source>
</evidence>
<accession>A0AAJ0IAZ1</accession>
<dbReference type="RefSeq" id="XP_062694648.1">
    <property type="nucleotide sequence ID" value="XM_062832159.1"/>
</dbReference>
<comment type="caution">
    <text evidence="1">The sequence shown here is derived from an EMBL/GenBank/DDBJ whole genome shotgun (WGS) entry which is preliminary data.</text>
</comment>
<protein>
    <submittedName>
        <fullName evidence="1">Uncharacterized protein</fullName>
    </submittedName>
</protein>
<dbReference type="AlphaFoldDB" id="A0AAJ0IAZ1"/>
<sequence>MHSCVLPGERGCTVCISCPSSPQTKSSAIAALLPGPAAELTSQEAQTQTAGRPVANGQLEVEATSWPFLSMANRNRLAPVPRYSHGKVAGRHG</sequence>
<organism evidence="1 2">
    <name type="scientific">Neurospora hispaniola</name>
    <dbReference type="NCBI Taxonomy" id="588809"/>
    <lineage>
        <taxon>Eukaryota</taxon>
        <taxon>Fungi</taxon>
        <taxon>Dikarya</taxon>
        <taxon>Ascomycota</taxon>
        <taxon>Pezizomycotina</taxon>
        <taxon>Sordariomycetes</taxon>
        <taxon>Sordariomycetidae</taxon>
        <taxon>Sordariales</taxon>
        <taxon>Sordariaceae</taxon>
        <taxon>Neurospora</taxon>
    </lineage>
</organism>
<proteinExistence type="predicted"/>
<name>A0AAJ0IAZ1_9PEZI</name>
<dbReference type="Proteomes" id="UP001285908">
    <property type="component" value="Unassembled WGS sequence"/>
</dbReference>
<dbReference type="EMBL" id="JAULSX010000003">
    <property type="protein sequence ID" value="KAK3495219.1"/>
    <property type="molecule type" value="Genomic_DNA"/>
</dbReference>
<reference evidence="1 2" key="1">
    <citation type="journal article" date="2023" name="Mol. Phylogenet. Evol.">
        <title>Genome-scale phylogeny and comparative genomics of the fungal order Sordariales.</title>
        <authorList>
            <person name="Hensen N."/>
            <person name="Bonometti L."/>
            <person name="Westerberg I."/>
            <person name="Brannstrom I.O."/>
            <person name="Guillou S."/>
            <person name="Cros-Aarteil S."/>
            <person name="Calhoun S."/>
            <person name="Haridas S."/>
            <person name="Kuo A."/>
            <person name="Mondo S."/>
            <person name="Pangilinan J."/>
            <person name="Riley R."/>
            <person name="LaButti K."/>
            <person name="Andreopoulos B."/>
            <person name="Lipzen A."/>
            <person name="Chen C."/>
            <person name="Yan M."/>
            <person name="Daum C."/>
            <person name="Ng V."/>
            <person name="Clum A."/>
            <person name="Steindorff A."/>
            <person name="Ohm R.A."/>
            <person name="Martin F."/>
            <person name="Silar P."/>
            <person name="Natvig D.O."/>
            <person name="Lalanne C."/>
            <person name="Gautier V."/>
            <person name="Ament-Velasquez S.L."/>
            <person name="Kruys A."/>
            <person name="Hutchinson M.I."/>
            <person name="Powell A.J."/>
            <person name="Barry K."/>
            <person name="Miller A.N."/>
            <person name="Grigoriev I.V."/>
            <person name="Debuchy R."/>
            <person name="Gladieux P."/>
            <person name="Hiltunen Thoren M."/>
            <person name="Johannesson H."/>
        </authorList>
    </citation>
    <scope>NUCLEOTIDE SEQUENCE [LARGE SCALE GENOMIC DNA]</scope>
    <source>
        <strain evidence="1 2">FGSC 10403</strain>
    </source>
</reference>